<dbReference type="InterPro" id="IPR006683">
    <property type="entry name" value="Thioestr_dom"/>
</dbReference>
<gene>
    <name evidence="5" type="ORF">GCM10022278_31400</name>
</gene>
<evidence type="ECO:0000256" key="3">
    <source>
        <dbReference type="PROSITE-ProRule" id="PRU01106"/>
    </source>
</evidence>
<evidence type="ECO:0000256" key="2">
    <source>
        <dbReference type="ARBA" id="ARBA00022801"/>
    </source>
</evidence>
<evidence type="ECO:0000313" key="5">
    <source>
        <dbReference type="EMBL" id="GAA3971731.1"/>
    </source>
</evidence>
<dbReference type="InterPro" id="IPR029069">
    <property type="entry name" value="HotDog_dom_sf"/>
</dbReference>
<dbReference type="InterPro" id="IPR033120">
    <property type="entry name" value="HOTDOG_ACOT"/>
</dbReference>
<evidence type="ECO:0000313" key="6">
    <source>
        <dbReference type="Proteomes" id="UP001501337"/>
    </source>
</evidence>
<comment type="similarity">
    <text evidence="1">Belongs to the acyl coenzyme A hydrolase family.</text>
</comment>
<keyword evidence="6" id="KW-1185">Reference proteome</keyword>
<dbReference type="EMBL" id="BAABBO010000014">
    <property type="protein sequence ID" value="GAA3971731.1"/>
    <property type="molecule type" value="Genomic_DNA"/>
</dbReference>
<evidence type="ECO:0000259" key="4">
    <source>
        <dbReference type="PROSITE" id="PS51770"/>
    </source>
</evidence>
<dbReference type="Pfam" id="PF03061">
    <property type="entry name" value="4HBT"/>
    <property type="match status" value="1"/>
</dbReference>
<protein>
    <submittedName>
        <fullName evidence="5">Acyl-CoA thioesterase</fullName>
    </submittedName>
</protein>
<reference evidence="6" key="1">
    <citation type="journal article" date="2019" name="Int. J. Syst. Evol. Microbiol.">
        <title>The Global Catalogue of Microorganisms (GCM) 10K type strain sequencing project: providing services to taxonomists for standard genome sequencing and annotation.</title>
        <authorList>
            <consortium name="The Broad Institute Genomics Platform"/>
            <consortium name="The Broad Institute Genome Sequencing Center for Infectious Disease"/>
            <person name="Wu L."/>
            <person name="Ma J."/>
        </authorList>
    </citation>
    <scope>NUCLEOTIDE SEQUENCE [LARGE SCALE GENOMIC DNA]</scope>
    <source>
        <strain evidence="6">JCM 17555</strain>
    </source>
</reference>
<dbReference type="CDD" id="cd03442">
    <property type="entry name" value="BFIT_BACH"/>
    <property type="match status" value="1"/>
</dbReference>
<proteinExistence type="inferred from homology"/>
<comment type="caution">
    <text evidence="5">The sequence shown here is derived from an EMBL/GenBank/DDBJ whole genome shotgun (WGS) entry which is preliminary data.</text>
</comment>
<organism evidence="5 6">
    <name type="scientific">Allohahella marinimesophila</name>
    <dbReference type="NCBI Taxonomy" id="1054972"/>
    <lineage>
        <taxon>Bacteria</taxon>
        <taxon>Pseudomonadati</taxon>
        <taxon>Pseudomonadota</taxon>
        <taxon>Gammaproteobacteria</taxon>
        <taxon>Oceanospirillales</taxon>
        <taxon>Hahellaceae</taxon>
        <taxon>Allohahella</taxon>
    </lineage>
</organism>
<dbReference type="PANTHER" id="PTHR11049:SF5">
    <property type="entry name" value="ACYL-COA THIOESTER HYDROLASE YCIA"/>
    <property type="match status" value="1"/>
</dbReference>
<dbReference type="Proteomes" id="UP001501337">
    <property type="component" value="Unassembled WGS sequence"/>
</dbReference>
<dbReference type="Gene3D" id="3.10.129.10">
    <property type="entry name" value="Hotdog Thioesterase"/>
    <property type="match status" value="1"/>
</dbReference>
<keyword evidence="2 3" id="KW-0378">Hydrolase</keyword>
<dbReference type="InterPro" id="IPR040170">
    <property type="entry name" value="Cytosol_ACT"/>
</dbReference>
<evidence type="ECO:0000256" key="1">
    <source>
        <dbReference type="ARBA" id="ARBA00010458"/>
    </source>
</evidence>
<dbReference type="SUPFAM" id="SSF54637">
    <property type="entry name" value="Thioesterase/thiol ester dehydrase-isomerase"/>
    <property type="match status" value="1"/>
</dbReference>
<name>A0ABP7PVG7_9GAMM</name>
<sequence length="131" mass="14377">MAPHDQSRSEHNLALRVTATDGDTNQDGDIFAGWVVSKMDLAAASLAGRVSRGRTATVAIKQTDFLSPVRKGGELSCYANVIEIGKSSIHISVEAWTRDKHRQEFRKVTEGVFIIVAIDEDGRIRQVPRSS</sequence>
<feature type="domain" description="HotDog ACOT-type" evidence="4">
    <location>
        <begin position="9"/>
        <end position="121"/>
    </location>
</feature>
<dbReference type="PROSITE" id="PS51770">
    <property type="entry name" value="HOTDOG_ACOT"/>
    <property type="match status" value="1"/>
</dbReference>
<dbReference type="PANTHER" id="PTHR11049">
    <property type="entry name" value="ACYL COENZYME A THIOESTER HYDROLASE"/>
    <property type="match status" value="1"/>
</dbReference>
<accession>A0ABP7PVG7</accession>
<dbReference type="RefSeq" id="WP_344808087.1">
    <property type="nucleotide sequence ID" value="NZ_BAABBO010000014.1"/>
</dbReference>